<reference evidence="1 2" key="1">
    <citation type="submission" date="2020-04" db="EMBL/GenBank/DDBJ databases">
        <title>MicrobeNet Type strains.</title>
        <authorList>
            <person name="Nicholson A.C."/>
        </authorList>
    </citation>
    <scope>NUCLEOTIDE SEQUENCE [LARGE SCALE GENOMIC DNA]</scope>
    <source>
        <strain evidence="1 2">JCM 12354</strain>
    </source>
</reference>
<comment type="caution">
    <text evidence="1">The sequence shown here is derived from an EMBL/GenBank/DDBJ whole genome shotgun (WGS) entry which is preliminary data.</text>
</comment>
<accession>A0A846XTV2</accession>
<gene>
    <name evidence="1" type="ORF">HGA08_09955</name>
</gene>
<dbReference type="EMBL" id="JAAXOP010000004">
    <property type="protein sequence ID" value="NKY50533.1"/>
    <property type="molecule type" value="Genomic_DNA"/>
</dbReference>
<evidence type="ECO:0000313" key="1">
    <source>
        <dbReference type="EMBL" id="NKY50533.1"/>
    </source>
</evidence>
<keyword evidence="2" id="KW-1185">Reference proteome</keyword>
<dbReference type="AlphaFoldDB" id="A0A846XTV2"/>
<organism evidence="1 2">
    <name type="scientific">Nocardia vermiculata</name>
    <dbReference type="NCBI Taxonomy" id="257274"/>
    <lineage>
        <taxon>Bacteria</taxon>
        <taxon>Bacillati</taxon>
        <taxon>Actinomycetota</taxon>
        <taxon>Actinomycetes</taxon>
        <taxon>Mycobacteriales</taxon>
        <taxon>Nocardiaceae</taxon>
        <taxon>Nocardia</taxon>
    </lineage>
</organism>
<dbReference type="RefSeq" id="WP_067871644.1">
    <property type="nucleotide sequence ID" value="NZ_JAAXOP010000004.1"/>
</dbReference>
<dbReference type="Proteomes" id="UP000565711">
    <property type="component" value="Unassembled WGS sequence"/>
</dbReference>
<protein>
    <submittedName>
        <fullName evidence="1">Uncharacterized protein</fullName>
    </submittedName>
</protein>
<name>A0A846XTV2_9NOCA</name>
<sequence>MLREGANFFLIEGVVDGSVDVAVASLRRLAEKSLTAGMKFDGECEQVDTDGCSISEEIAIG</sequence>
<proteinExistence type="predicted"/>
<evidence type="ECO:0000313" key="2">
    <source>
        <dbReference type="Proteomes" id="UP000565711"/>
    </source>
</evidence>